<accession>A0A1I7XTV5</accession>
<reference evidence="3" key="1">
    <citation type="submission" date="2016-11" db="UniProtKB">
        <authorList>
            <consortium name="WormBaseParasite"/>
        </authorList>
    </citation>
    <scope>IDENTIFICATION</scope>
</reference>
<dbReference type="AlphaFoldDB" id="A0A1I7XTV5"/>
<evidence type="ECO:0000256" key="1">
    <source>
        <dbReference type="SAM" id="Phobius"/>
    </source>
</evidence>
<evidence type="ECO:0000313" key="2">
    <source>
        <dbReference type="Proteomes" id="UP000095283"/>
    </source>
</evidence>
<keyword evidence="2" id="KW-1185">Reference proteome</keyword>
<keyword evidence="1" id="KW-0812">Transmembrane</keyword>
<keyword evidence="1" id="KW-0472">Membrane</keyword>
<feature type="transmembrane region" description="Helical" evidence="1">
    <location>
        <begin position="28"/>
        <end position="50"/>
    </location>
</feature>
<sequence length="280" mass="31285">MEPQDDNLSIHSAETIEVANCSERLRGFAVRLVISLVVIGACAGALVWSVENGMYFAIDSFSYDREAGTYNGPVNVRNASVNFSIFVDEFSVSKGVYSVRYRLPDSVNGSIGVPQVYPSFWYQDNTNKRLVHQINAYATIYAMDSYSFWVNYDEAGNISSCRYDNNTSYQLYIDRLGLTNLTHEYSAMEHIRNHKRVFIYEGDSSDVHLEFIPQSAFLVTTYADAETEYKDTDGTLFEGFLCYPSSVTASHKLPGVLVHHAFGGCGKLEQQKAVALAKVG</sequence>
<name>A0A1I7XTV5_HETBA</name>
<dbReference type="WBParaSite" id="Hba_20956">
    <property type="protein sequence ID" value="Hba_20956"/>
    <property type="gene ID" value="Hba_20956"/>
</dbReference>
<dbReference type="Proteomes" id="UP000095283">
    <property type="component" value="Unplaced"/>
</dbReference>
<proteinExistence type="predicted"/>
<keyword evidence="1" id="KW-1133">Transmembrane helix</keyword>
<organism evidence="2 3">
    <name type="scientific">Heterorhabditis bacteriophora</name>
    <name type="common">Entomopathogenic nematode worm</name>
    <dbReference type="NCBI Taxonomy" id="37862"/>
    <lineage>
        <taxon>Eukaryota</taxon>
        <taxon>Metazoa</taxon>
        <taxon>Ecdysozoa</taxon>
        <taxon>Nematoda</taxon>
        <taxon>Chromadorea</taxon>
        <taxon>Rhabditida</taxon>
        <taxon>Rhabditina</taxon>
        <taxon>Rhabditomorpha</taxon>
        <taxon>Strongyloidea</taxon>
        <taxon>Heterorhabditidae</taxon>
        <taxon>Heterorhabditis</taxon>
    </lineage>
</organism>
<evidence type="ECO:0000313" key="3">
    <source>
        <dbReference type="WBParaSite" id="Hba_20956"/>
    </source>
</evidence>
<protein>
    <submittedName>
        <fullName evidence="3">Peptidase_S9 domain-containing protein</fullName>
    </submittedName>
</protein>